<keyword evidence="2" id="KW-0808">Transferase</keyword>
<dbReference type="SUPFAM" id="SSF53756">
    <property type="entry name" value="UDP-Glycosyltransferase/glycogen phosphorylase"/>
    <property type="match status" value="1"/>
</dbReference>
<keyword evidence="1" id="KW-0328">Glycosyltransferase</keyword>
<evidence type="ECO:0000256" key="2">
    <source>
        <dbReference type="ARBA" id="ARBA00022679"/>
    </source>
</evidence>
<dbReference type="CDD" id="cd03801">
    <property type="entry name" value="GT4_PimA-like"/>
    <property type="match status" value="1"/>
</dbReference>
<accession>A0A5P4S718</accession>
<dbReference type="GO" id="GO:0016757">
    <property type="term" value="F:glycosyltransferase activity"/>
    <property type="evidence" value="ECO:0007669"/>
    <property type="project" value="UniProtKB-KW"/>
</dbReference>
<proteinExistence type="predicted"/>
<dbReference type="AlphaFoldDB" id="A0A5P4S718"/>
<name>A0A5P4S718_VIBPH</name>
<organism evidence="4">
    <name type="scientific">Vibrio parahaemolyticus</name>
    <dbReference type="NCBI Taxonomy" id="670"/>
    <lineage>
        <taxon>Bacteria</taxon>
        <taxon>Pseudomonadati</taxon>
        <taxon>Pseudomonadota</taxon>
        <taxon>Gammaproteobacteria</taxon>
        <taxon>Vibrionales</taxon>
        <taxon>Vibrionaceae</taxon>
        <taxon>Vibrio</taxon>
    </lineage>
</organism>
<dbReference type="Gene3D" id="3.40.50.2000">
    <property type="entry name" value="Glycogen Phosphorylase B"/>
    <property type="match status" value="2"/>
</dbReference>
<evidence type="ECO:0000256" key="1">
    <source>
        <dbReference type="ARBA" id="ARBA00022676"/>
    </source>
</evidence>
<dbReference type="Pfam" id="PF13692">
    <property type="entry name" value="Glyco_trans_1_4"/>
    <property type="match status" value="1"/>
</dbReference>
<protein>
    <submittedName>
        <fullName evidence="4">KanE</fullName>
    </submittedName>
</protein>
<evidence type="ECO:0000313" key="3">
    <source>
        <dbReference type="EMBL" id="QFC18131.1"/>
    </source>
</evidence>
<evidence type="ECO:0000313" key="4">
    <source>
        <dbReference type="EMBL" id="QFC18150.1"/>
    </source>
</evidence>
<dbReference type="EMBL" id="MK482086">
    <property type="protein sequence ID" value="QFC18131.1"/>
    <property type="molecule type" value="Genomic_DNA"/>
</dbReference>
<gene>
    <name evidence="4" type="primary">kanE</name>
</gene>
<sequence length="362" mass="40414">MSNDIKVAILQPIIPHYRVDFFDNLYRCGDYIVFYSSEDFSGLKSSDESDNRDYAHKVGRFVKLPFISAYWQLGVLNRCLFSFDVIVISGNPRVINHMIIFLLCKLFRKPVVWWGQGWTANKRGVLAKFRRYMMKFADAIVLYTSKEAGELAGHAKVVGLDNGIDIKPINIVLSQAKFDADSNGDTLKLVFIGRLTYKTNLMWLLESLKVVNRKLSLTIIGEGPLLNELKVVAQEMPNNVEIIFEGAVFEPEKLASIFCSSDAFVYPGAVGLSLIHAFAHGLPALLPGDSSGHMPEYSAFREGYNGFTLPNSANKVGVFLDNLSVLTLKGMRANAKSTVTHSFNTDVMAERFDGLIKGLFDE</sequence>
<dbReference type="RefSeq" id="WP_025625346.1">
    <property type="nucleotide sequence ID" value="NZ_CAMFHS010000048.1"/>
</dbReference>
<reference evidence="4" key="1">
    <citation type="journal article" date="2019" name="Int. J. Food Microbiol.">
        <title>Developing a novel molecular serotyping system based on capsular polysaccharide synthesis gene clusters of Vibrio parahaemolyticus.</title>
        <authorList>
            <person name="Pang Y."/>
            <person name="Guo X."/>
            <person name="Tian X."/>
            <person name="Liu F."/>
            <person name="Wang L."/>
            <person name="Wu J."/>
            <person name="Zhang S."/>
            <person name="Li S."/>
            <person name="Liu B."/>
        </authorList>
    </citation>
    <scope>NUCLEOTIDE SEQUENCE</scope>
    <source>
        <strain evidence="3">G2881</strain>
        <strain evidence="4">G3586</strain>
    </source>
</reference>
<dbReference type="PANTHER" id="PTHR12526">
    <property type="entry name" value="GLYCOSYLTRANSFERASE"/>
    <property type="match status" value="1"/>
</dbReference>
<dbReference type="PANTHER" id="PTHR12526:SF510">
    <property type="entry name" value="D-INOSITOL 3-PHOSPHATE GLYCOSYLTRANSFERASE"/>
    <property type="match status" value="1"/>
</dbReference>
<dbReference type="EMBL" id="MK482087">
    <property type="protein sequence ID" value="QFC18150.1"/>
    <property type="molecule type" value="Genomic_DNA"/>
</dbReference>